<dbReference type="InterPro" id="IPR020850">
    <property type="entry name" value="GED_dom"/>
</dbReference>
<dbReference type="Pfam" id="PF00350">
    <property type="entry name" value="Dynamin_N"/>
    <property type="match status" value="1"/>
</dbReference>
<feature type="domain" description="GED" evidence="2">
    <location>
        <begin position="579"/>
        <end position="671"/>
    </location>
</feature>
<sequence length="889" mass="100292">MEPGVVSTIDASPHFDRDILHQLSHAHEGIVRTIYQRLNPADIEFPRFVTVGKRGSGKSSLLEGITRLQFPTAATRFATTVAFRPFCQDGLQITIRNSTDHRIVPPDNIDGKLSTIVDDVTRILQGETPQQNCQDQCWNETLRIQISSQNYVPHLTFVDLPGLKPGSQEQDAAVPRLYRKFLKHPGSIILAVISADDLNGSREVFDEVKRYDANLERTICIITKPDTMHNADLESQQLCLTLLKNGIPSYKPALGCHVVRNRSRTGNQHFLADDVLHEREVTFFQASVWSTVDSRDRDVKALRDKLGRVFASRIRWKNPAIQAKIQGQIEHEKTSLSQQQGVLKSQVRAYLSKLSSDFRNLVTTALRGDHSDALYTSRPNPRLRSNLGKLNYAFCSTMLSKGHSLNIHWGGELGASLGKHRQRLHPCYEFTDPITISIEDLYCMKEAFATRNPSTDQTAPQVEKLSIPLFRHQSLPWEQIATTHLCNVLQLVETFVRELIAVVAGDSSSATEAIVQQFLLPFLVYTSNTVRDKVQELLHHYRTAHDPLCEDLWGVAGGQKCNQRRLQRNVSTDDAGFQFEQAVENMEVHYERVVRVFTENINTLAVETCLLRELPNILSPDKINSLGNEDIIRFAQVLNPTVAESIQKAEKDIQGLEETWEICREYFERVRRKECASLLAPEDRKTARPPVPRIRLTPPTYTSTSTTDVTASQMRQDGNSNLSSPVSACTGPGSGFPDTAYLSVAYRPSSRAAQSWVSWQRGDQDMPFMEEGAHDLSNGYIHDNGSACSNEYDNQIVSPDFAFTKYELLTDVSEQSFQISGGTMDQMAQYMAVQPMTAPNKRPRESEDDEQRYAYMIRNNEWTRVECPGYGDGNTWTDRSGVLHFARLG</sequence>
<gene>
    <name evidence="3" type="ORF">QBC35DRAFT_468156</name>
</gene>
<dbReference type="GO" id="GO:0003924">
    <property type="term" value="F:GTPase activity"/>
    <property type="evidence" value="ECO:0007669"/>
    <property type="project" value="InterPro"/>
</dbReference>
<keyword evidence="4" id="KW-1185">Reference proteome</keyword>
<reference evidence="3" key="1">
    <citation type="journal article" date="2023" name="Mol. Phylogenet. Evol.">
        <title>Genome-scale phylogeny and comparative genomics of the fungal order Sordariales.</title>
        <authorList>
            <person name="Hensen N."/>
            <person name="Bonometti L."/>
            <person name="Westerberg I."/>
            <person name="Brannstrom I.O."/>
            <person name="Guillou S."/>
            <person name="Cros-Aarteil S."/>
            <person name="Calhoun S."/>
            <person name="Haridas S."/>
            <person name="Kuo A."/>
            <person name="Mondo S."/>
            <person name="Pangilinan J."/>
            <person name="Riley R."/>
            <person name="LaButti K."/>
            <person name="Andreopoulos B."/>
            <person name="Lipzen A."/>
            <person name="Chen C."/>
            <person name="Yan M."/>
            <person name="Daum C."/>
            <person name="Ng V."/>
            <person name="Clum A."/>
            <person name="Steindorff A."/>
            <person name="Ohm R.A."/>
            <person name="Martin F."/>
            <person name="Silar P."/>
            <person name="Natvig D.O."/>
            <person name="Lalanne C."/>
            <person name="Gautier V."/>
            <person name="Ament-Velasquez S.L."/>
            <person name="Kruys A."/>
            <person name="Hutchinson M.I."/>
            <person name="Powell A.J."/>
            <person name="Barry K."/>
            <person name="Miller A.N."/>
            <person name="Grigoriev I.V."/>
            <person name="Debuchy R."/>
            <person name="Gladieux P."/>
            <person name="Hiltunen Thoren M."/>
            <person name="Johannesson H."/>
        </authorList>
    </citation>
    <scope>NUCLEOTIDE SEQUENCE</scope>
    <source>
        <strain evidence="3">PSN309</strain>
    </source>
</reference>
<dbReference type="GO" id="GO:0005525">
    <property type="term" value="F:GTP binding"/>
    <property type="evidence" value="ECO:0007669"/>
    <property type="project" value="InterPro"/>
</dbReference>
<dbReference type="SUPFAM" id="SSF52540">
    <property type="entry name" value="P-loop containing nucleoside triphosphate hydrolases"/>
    <property type="match status" value="1"/>
</dbReference>
<dbReference type="AlphaFoldDB" id="A0AAN6WHV0"/>
<dbReference type="PROSITE" id="PS51388">
    <property type="entry name" value="GED"/>
    <property type="match status" value="1"/>
</dbReference>
<dbReference type="GO" id="GO:0016020">
    <property type="term" value="C:membrane"/>
    <property type="evidence" value="ECO:0007669"/>
    <property type="project" value="TreeGrafter"/>
</dbReference>
<comment type="caution">
    <text evidence="3">The sequence shown here is derived from an EMBL/GenBank/DDBJ whole genome shotgun (WGS) entry which is preliminary data.</text>
</comment>
<dbReference type="InterPro" id="IPR027417">
    <property type="entry name" value="P-loop_NTPase"/>
</dbReference>
<proteinExistence type="predicted"/>
<protein>
    <submittedName>
        <fullName evidence="3">P-loop containing nucleoside triphosphate hydrolase protein</fullName>
    </submittedName>
</protein>
<feature type="region of interest" description="Disordered" evidence="1">
    <location>
        <begin position="683"/>
        <end position="709"/>
    </location>
</feature>
<dbReference type="InterPro" id="IPR045063">
    <property type="entry name" value="Dynamin_N"/>
</dbReference>
<evidence type="ECO:0000259" key="2">
    <source>
        <dbReference type="PROSITE" id="PS51388"/>
    </source>
</evidence>
<dbReference type="GO" id="GO:0016559">
    <property type="term" value="P:peroxisome fission"/>
    <property type="evidence" value="ECO:0007669"/>
    <property type="project" value="TreeGrafter"/>
</dbReference>
<dbReference type="InterPro" id="IPR001401">
    <property type="entry name" value="Dynamin_GTPase"/>
</dbReference>
<accession>A0AAN6WHV0</accession>
<dbReference type="InterPro" id="IPR022812">
    <property type="entry name" value="Dynamin"/>
</dbReference>
<dbReference type="PANTHER" id="PTHR11566:SF21">
    <property type="entry name" value="DYNAMIN RELATED PROTEIN 1, ISOFORM A"/>
    <property type="match status" value="1"/>
</dbReference>
<dbReference type="Gene3D" id="3.40.50.300">
    <property type="entry name" value="P-loop containing nucleotide triphosphate hydrolases"/>
    <property type="match status" value="1"/>
</dbReference>
<dbReference type="GO" id="GO:0048312">
    <property type="term" value="P:intracellular distribution of mitochondria"/>
    <property type="evidence" value="ECO:0007669"/>
    <property type="project" value="TreeGrafter"/>
</dbReference>
<evidence type="ECO:0000313" key="3">
    <source>
        <dbReference type="EMBL" id="KAK4182358.1"/>
    </source>
</evidence>
<name>A0AAN6WHV0_9PEZI</name>
<dbReference type="PRINTS" id="PR00195">
    <property type="entry name" value="DYNAMIN"/>
</dbReference>
<dbReference type="GO" id="GO:0006897">
    <property type="term" value="P:endocytosis"/>
    <property type="evidence" value="ECO:0007669"/>
    <property type="project" value="TreeGrafter"/>
</dbReference>
<dbReference type="Proteomes" id="UP001302126">
    <property type="component" value="Unassembled WGS sequence"/>
</dbReference>
<dbReference type="EMBL" id="MU864674">
    <property type="protein sequence ID" value="KAK4182358.1"/>
    <property type="molecule type" value="Genomic_DNA"/>
</dbReference>
<dbReference type="GO" id="GO:0008017">
    <property type="term" value="F:microtubule binding"/>
    <property type="evidence" value="ECO:0007669"/>
    <property type="project" value="TreeGrafter"/>
</dbReference>
<dbReference type="GO" id="GO:0000266">
    <property type="term" value="P:mitochondrial fission"/>
    <property type="evidence" value="ECO:0007669"/>
    <property type="project" value="TreeGrafter"/>
</dbReference>
<evidence type="ECO:0000256" key="1">
    <source>
        <dbReference type="SAM" id="MobiDB-lite"/>
    </source>
</evidence>
<dbReference type="PANTHER" id="PTHR11566">
    <property type="entry name" value="DYNAMIN"/>
    <property type="match status" value="1"/>
</dbReference>
<dbReference type="GO" id="GO:0005739">
    <property type="term" value="C:mitochondrion"/>
    <property type="evidence" value="ECO:0007669"/>
    <property type="project" value="TreeGrafter"/>
</dbReference>
<keyword evidence="3" id="KW-0378">Hydrolase</keyword>
<evidence type="ECO:0000313" key="4">
    <source>
        <dbReference type="Proteomes" id="UP001302126"/>
    </source>
</evidence>
<dbReference type="GO" id="GO:0005874">
    <property type="term" value="C:microtubule"/>
    <property type="evidence" value="ECO:0007669"/>
    <property type="project" value="TreeGrafter"/>
</dbReference>
<reference evidence="3" key="2">
    <citation type="submission" date="2023-05" db="EMBL/GenBank/DDBJ databases">
        <authorList>
            <consortium name="Lawrence Berkeley National Laboratory"/>
            <person name="Steindorff A."/>
            <person name="Hensen N."/>
            <person name="Bonometti L."/>
            <person name="Westerberg I."/>
            <person name="Brannstrom I.O."/>
            <person name="Guillou S."/>
            <person name="Cros-Aarteil S."/>
            <person name="Calhoun S."/>
            <person name="Haridas S."/>
            <person name="Kuo A."/>
            <person name="Mondo S."/>
            <person name="Pangilinan J."/>
            <person name="Riley R."/>
            <person name="Labutti K."/>
            <person name="Andreopoulos B."/>
            <person name="Lipzen A."/>
            <person name="Chen C."/>
            <person name="Yanf M."/>
            <person name="Daum C."/>
            <person name="Ng V."/>
            <person name="Clum A."/>
            <person name="Ohm R."/>
            <person name="Martin F."/>
            <person name="Silar P."/>
            <person name="Natvig D."/>
            <person name="Lalanne C."/>
            <person name="Gautier V."/>
            <person name="Ament-Velasquez S.L."/>
            <person name="Kruys A."/>
            <person name="Hutchinson M.I."/>
            <person name="Powell A.J."/>
            <person name="Barry K."/>
            <person name="Miller A.N."/>
            <person name="Grigoriev I.V."/>
            <person name="Debuchy R."/>
            <person name="Gladieux P."/>
            <person name="Thoren M.H."/>
            <person name="Johannesson H."/>
        </authorList>
    </citation>
    <scope>NUCLEOTIDE SEQUENCE</scope>
    <source>
        <strain evidence="3">PSN309</strain>
    </source>
</reference>
<organism evidence="3 4">
    <name type="scientific">Podospora australis</name>
    <dbReference type="NCBI Taxonomy" id="1536484"/>
    <lineage>
        <taxon>Eukaryota</taxon>
        <taxon>Fungi</taxon>
        <taxon>Dikarya</taxon>
        <taxon>Ascomycota</taxon>
        <taxon>Pezizomycotina</taxon>
        <taxon>Sordariomycetes</taxon>
        <taxon>Sordariomycetidae</taxon>
        <taxon>Sordariales</taxon>
        <taxon>Podosporaceae</taxon>
        <taxon>Podospora</taxon>
    </lineage>
</organism>
<feature type="compositionally biased region" description="Low complexity" evidence="1">
    <location>
        <begin position="697"/>
        <end position="707"/>
    </location>
</feature>
<dbReference type="SMART" id="SM00053">
    <property type="entry name" value="DYNc"/>
    <property type="match status" value="1"/>
</dbReference>